<accession>A0ABC9B2R7</accession>
<evidence type="ECO:0000259" key="4">
    <source>
        <dbReference type="Pfam" id="PF23559"/>
    </source>
</evidence>
<feature type="domain" description="R13L1/DRL21-like LRR repeat region" evidence="5">
    <location>
        <begin position="736"/>
        <end position="857"/>
    </location>
</feature>
<dbReference type="Gene3D" id="3.40.50.300">
    <property type="entry name" value="P-loop containing nucleotide triphosphate hydrolases"/>
    <property type="match status" value="1"/>
</dbReference>
<protein>
    <recommendedName>
        <fullName evidence="8">NB-ARC domain-containing protein</fullName>
    </recommendedName>
</protein>
<reference evidence="6 7" key="2">
    <citation type="submission" date="2024-10" db="EMBL/GenBank/DDBJ databases">
        <authorList>
            <person name="Ryan C."/>
        </authorList>
    </citation>
    <scope>NUCLEOTIDE SEQUENCE [LARGE SCALE GENOMIC DNA]</scope>
</reference>
<proteinExistence type="predicted"/>
<dbReference type="Gene3D" id="3.80.10.10">
    <property type="entry name" value="Ribonuclease Inhibitor"/>
    <property type="match status" value="3"/>
</dbReference>
<dbReference type="EMBL" id="OZ075134">
    <property type="protein sequence ID" value="CAL4992278.1"/>
    <property type="molecule type" value="Genomic_DNA"/>
</dbReference>
<dbReference type="SUPFAM" id="SSF52058">
    <property type="entry name" value="L domain-like"/>
    <property type="match status" value="2"/>
</dbReference>
<dbReference type="SUPFAM" id="SSF52540">
    <property type="entry name" value="P-loop containing nucleoside triphosphate hydrolases"/>
    <property type="match status" value="1"/>
</dbReference>
<dbReference type="Pfam" id="PF23559">
    <property type="entry name" value="WHD_DRP"/>
    <property type="match status" value="1"/>
</dbReference>
<feature type="domain" description="NB-ARC" evidence="3">
    <location>
        <begin position="229"/>
        <end position="391"/>
    </location>
</feature>
<reference evidence="7" key="1">
    <citation type="submission" date="2024-06" db="EMBL/GenBank/DDBJ databases">
        <authorList>
            <person name="Ryan C."/>
        </authorList>
    </citation>
    <scope>NUCLEOTIDE SEQUENCE [LARGE SCALE GENOMIC DNA]</scope>
</reference>
<dbReference type="InterPro" id="IPR058922">
    <property type="entry name" value="WHD_DRP"/>
</dbReference>
<evidence type="ECO:0000256" key="1">
    <source>
        <dbReference type="ARBA" id="ARBA00022614"/>
    </source>
</evidence>
<dbReference type="PANTHER" id="PTHR36766:SF64">
    <property type="entry name" value="OS12G0206100 PROTEIN"/>
    <property type="match status" value="1"/>
</dbReference>
<evidence type="ECO:0000256" key="2">
    <source>
        <dbReference type="ARBA" id="ARBA00022821"/>
    </source>
</evidence>
<dbReference type="Gene3D" id="1.10.10.10">
    <property type="entry name" value="Winged helix-like DNA-binding domain superfamily/Winged helix DNA-binding domain"/>
    <property type="match status" value="1"/>
</dbReference>
<dbReference type="InterPro" id="IPR032675">
    <property type="entry name" value="LRR_dom_sf"/>
</dbReference>
<dbReference type="PANTHER" id="PTHR36766">
    <property type="entry name" value="PLANT BROAD-SPECTRUM MILDEW RESISTANCE PROTEIN RPW8"/>
    <property type="match status" value="1"/>
</dbReference>
<dbReference type="PRINTS" id="PR00364">
    <property type="entry name" value="DISEASERSIST"/>
</dbReference>
<evidence type="ECO:0008006" key="8">
    <source>
        <dbReference type="Google" id="ProtNLM"/>
    </source>
</evidence>
<evidence type="ECO:0000313" key="7">
    <source>
        <dbReference type="Proteomes" id="UP001497457"/>
    </source>
</evidence>
<keyword evidence="7" id="KW-1185">Reference proteome</keyword>
<name>A0ABC9B2R7_9POAL</name>
<dbReference type="InterPro" id="IPR002182">
    <property type="entry name" value="NB-ARC"/>
</dbReference>
<dbReference type="Proteomes" id="UP001497457">
    <property type="component" value="Chromosome 24b"/>
</dbReference>
<dbReference type="Pfam" id="PF25019">
    <property type="entry name" value="LRR_R13L1-DRL21"/>
    <property type="match status" value="1"/>
</dbReference>
<dbReference type="InterPro" id="IPR056789">
    <property type="entry name" value="LRR_R13L1-DRL21"/>
</dbReference>
<keyword evidence="1" id="KW-0433">Leucine-rich repeat</keyword>
<dbReference type="GO" id="GO:0006952">
    <property type="term" value="P:defense response"/>
    <property type="evidence" value="ECO:0007669"/>
    <property type="project" value="UniProtKB-KW"/>
</dbReference>
<dbReference type="Pfam" id="PF00931">
    <property type="entry name" value="NB-ARC"/>
    <property type="match status" value="1"/>
</dbReference>
<feature type="domain" description="Disease resistance protein winged helix" evidence="4">
    <location>
        <begin position="476"/>
        <end position="542"/>
    </location>
</feature>
<keyword evidence="2" id="KW-0611">Plant defense</keyword>
<gene>
    <name evidence="6" type="ORF">URODEC1_LOCUS61039</name>
</gene>
<evidence type="ECO:0000313" key="6">
    <source>
        <dbReference type="EMBL" id="CAL4992278.1"/>
    </source>
</evidence>
<evidence type="ECO:0000259" key="3">
    <source>
        <dbReference type="Pfam" id="PF00931"/>
    </source>
</evidence>
<sequence>MDAAIGAASWLLSKVLHKLSDDLVTAYVSSSELGLNFQKIKWELMYTQGLLHGALGRDVGFNPGLQGLLEELGKKADEAEDALDELHYFMIQDELDGTQVATLEMGGGLCSQARHGCHAVRQTVGNWLSCLPLLLSEDNVDDKLAFDRVSMSNKIKQLIEDIHSLCPIISDLLNKNLSSTLPGSMANSLKRAAIGSTITQDKLYGRSTIFAKTMNQMISASATSHETLVSVLPIVGPGGIGKTTFAQHLYNDKRTEEHFITRVWVCVSNNFDVFKLTKEILSGIPVDKTDGSNGANQTSNFDQLQKSIAERLKNKRFLIVLDDIWQCNSTSEWETLMSPLTDAESEKGSMVLVTTRFPIVAETVRKATDQVNLQGLDPSEFWEFFKACVFGEVKQVEQVLIETARKIASRLKCSPLAAKTVGRLLKKNPSLEHWERILEREEWLNQTKGDDIMPALKISYDSLPFHLKKCFSYCALFPEDHRFKILEISNFWAAIGILDSSGLGGKIEDISSKYLDELVDNGFLTRGDGDYYVMHDLLHELAQIVSSQECHNISCSSFTADGIRPSIRHLSITVGDVCSNNFKHQMHILSRRIDIKNLRTLMIFGSYDTSIDSVLKDVFKELKGLRVLLIFMNSPESLPINFSKLIHLRYLKINSPSSNILHLPSTLYRFCQLKFLDLKDWGGSKDLPRNISRLVNLRHLHAGRELHSNVPGVGKMKHLQELKEFHVKKETVGFEMRELGNLTELGGALSICNLENVRTKEEANEAELMDKRNLHTLRLVWSRGQPSGGDDVLDCLQPHSSLRALHIVNHDGAICPRWLYSDICVKNLESLTLEGISWVILPPFGQIPCLKEVELKNIVGLRQLRLDLFGGFTDKSSLPLKRIVCRDMPELVEWVGGASSYLFSGLESIKCVNCPKLSTLSILGCSDPSTQEICTPNLRKLDIARCPMLSLPPMPHTSMLTDVNVNWELVYRKAELIIRGYEGDLAFHNLGNVEEMSIAPSITLTDLQKLNSLRRLEINGLVDASFGRLDGGVVLHSVQILKLQGFHLTSNSLSNVFECFPALLDLYISPLEWDHEEVVLQLPSSSSMQKLAFFGCNNLILPVEDGGVLWNLTSLQSLSIQGCGRFLSLWSVGEATQVINPFPASLRELCISNEPNIEAMGLLSNLRSLTHLKLSKCGYLTMDGFNPLITFNLKSLVLVKSGLYKSPSGSIAADLFGEMTRKNAIMPARSFQLQHLEVDRISAPLVSPICSHFSTTLQKLTFSADPYAVSFTEEQDQVIQHFTSLQQLEFFGCLSLQFIPEGLHRLSSLKKLVINGCPKIISLPKEGLPSSLKQVKLLTFISNELHEACNKLKEERPDLNIVFI</sequence>
<dbReference type="InterPro" id="IPR036388">
    <property type="entry name" value="WH-like_DNA-bd_sf"/>
</dbReference>
<evidence type="ECO:0000259" key="5">
    <source>
        <dbReference type="Pfam" id="PF25019"/>
    </source>
</evidence>
<organism evidence="6 7">
    <name type="scientific">Urochloa decumbens</name>
    <dbReference type="NCBI Taxonomy" id="240449"/>
    <lineage>
        <taxon>Eukaryota</taxon>
        <taxon>Viridiplantae</taxon>
        <taxon>Streptophyta</taxon>
        <taxon>Embryophyta</taxon>
        <taxon>Tracheophyta</taxon>
        <taxon>Spermatophyta</taxon>
        <taxon>Magnoliopsida</taxon>
        <taxon>Liliopsida</taxon>
        <taxon>Poales</taxon>
        <taxon>Poaceae</taxon>
        <taxon>PACMAD clade</taxon>
        <taxon>Panicoideae</taxon>
        <taxon>Panicodae</taxon>
        <taxon>Paniceae</taxon>
        <taxon>Melinidinae</taxon>
        <taxon>Urochloa</taxon>
    </lineage>
</organism>
<dbReference type="InterPro" id="IPR027417">
    <property type="entry name" value="P-loop_NTPase"/>
</dbReference>